<dbReference type="Proteomes" id="UP000885392">
    <property type="component" value="Unassembled WGS sequence"/>
</dbReference>
<protein>
    <submittedName>
        <fullName evidence="1">Uncharacterized protein</fullName>
    </submittedName>
</protein>
<evidence type="ECO:0000313" key="1">
    <source>
        <dbReference type="EMBL" id="MLV99438.1"/>
    </source>
</evidence>
<comment type="caution">
    <text evidence="1">The sequence shown here is derived from an EMBL/GenBank/DDBJ whole genome shotgun (WGS) entry which is preliminary data.</text>
</comment>
<reference evidence="1" key="1">
    <citation type="submission" date="2018-10" db="EMBL/GenBank/DDBJ databases">
        <authorList>
            <consortium name="PulseNet: The National Subtyping Network for Foodborne Disease Surveillance"/>
            <person name="Tarr C.L."/>
            <person name="Trees E."/>
            <person name="Katz L.S."/>
            <person name="Carleton-Romer H.A."/>
            <person name="Stroika S."/>
            <person name="Kucerova Z."/>
            <person name="Roache K.F."/>
            <person name="Sabol A.L."/>
            <person name="Besser J."/>
            <person name="Gerner-Smidt P."/>
        </authorList>
    </citation>
    <scope>NUCLEOTIDE SEQUENCE [LARGE SCALE GENOMIC DNA]</scope>
    <source>
        <strain evidence="1">PNUSAS038541</strain>
    </source>
</reference>
<accession>A0A403MS76</accession>
<name>A0A403MS76_SALER</name>
<organism evidence="1">
    <name type="scientific">Salmonella enterica</name>
    <name type="common">Salmonella choleraesuis</name>
    <dbReference type="NCBI Taxonomy" id="28901"/>
    <lineage>
        <taxon>Bacteria</taxon>
        <taxon>Pseudomonadati</taxon>
        <taxon>Pseudomonadota</taxon>
        <taxon>Gammaproteobacteria</taxon>
        <taxon>Enterobacterales</taxon>
        <taxon>Enterobacteriaceae</taxon>
        <taxon>Salmonella</taxon>
    </lineage>
</organism>
<sequence>MRNINLRMKTSARIQQAIGELHAARLNIAINHCIEAHENLIRADKEIELIKRSFRKLLDS</sequence>
<proteinExistence type="predicted"/>
<dbReference type="AlphaFoldDB" id="A0A403MS76"/>
<dbReference type="EMBL" id="RVIJ01000002">
    <property type="protein sequence ID" value="MLV99438.1"/>
    <property type="molecule type" value="Genomic_DNA"/>
</dbReference>
<gene>
    <name evidence="1" type="ORF">EAK82_03890</name>
</gene>